<dbReference type="EMBL" id="CAJVPV010003119">
    <property type="protein sequence ID" value="CAG8543765.1"/>
    <property type="molecule type" value="Genomic_DNA"/>
</dbReference>
<evidence type="ECO:0000313" key="2">
    <source>
        <dbReference type="Proteomes" id="UP000789342"/>
    </source>
</evidence>
<proteinExistence type="predicted"/>
<dbReference type="AlphaFoldDB" id="A0A9N9FMP3"/>
<keyword evidence="2" id="KW-1185">Reference proteome</keyword>
<evidence type="ECO:0000313" key="1">
    <source>
        <dbReference type="EMBL" id="CAG8543765.1"/>
    </source>
</evidence>
<comment type="caution">
    <text evidence="1">The sequence shown here is derived from an EMBL/GenBank/DDBJ whole genome shotgun (WGS) entry which is preliminary data.</text>
</comment>
<reference evidence="1" key="1">
    <citation type="submission" date="2021-06" db="EMBL/GenBank/DDBJ databases">
        <authorList>
            <person name="Kallberg Y."/>
            <person name="Tangrot J."/>
            <person name="Rosling A."/>
        </authorList>
    </citation>
    <scope>NUCLEOTIDE SEQUENCE</scope>
    <source>
        <strain evidence="1">CL551</strain>
    </source>
</reference>
<gene>
    <name evidence="1" type="ORF">AMORRO_LOCUS5251</name>
</gene>
<dbReference type="Proteomes" id="UP000789342">
    <property type="component" value="Unassembled WGS sequence"/>
</dbReference>
<feature type="non-terminal residue" evidence="1">
    <location>
        <position position="74"/>
    </location>
</feature>
<sequence>SQIIELPKQYLFVKNIKSRFVHQAANLLIPKVNNPRDFFSLSKSITQIASLPGISLIYTWTLFHEILFHLGFLK</sequence>
<name>A0A9N9FMP3_9GLOM</name>
<accession>A0A9N9FMP3</accession>
<protein>
    <submittedName>
        <fullName evidence="1">12876_t:CDS:1</fullName>
    </submittedName>
</protein>
<organism evidence="1 2">
    <name type="scientific">Acaulospora morrowiae</name>
    <dbReference type="NCBI Taxonomy" id="94023"/>
    <lineage>
        <taxon>Eukaryota</taxon>
        <taxon>Fungi</taxon>
        <taxon>Fungi incertae sedis</taxon>
        <taxon>Mucoromycota</taxon>
        <taxon>Glomeromycotina</taxon>
        <taxon>Glomeromycetes</taxon>
        <taxon>Diversisporales</taxon>
        <taxon>Acaulosporaceae</taxon>
        <taxon>Acaulospora</taxon>
    </lineage>
</organism>